<feature type="transmembrane region" description="Helical" evidence="1">
    <location>
        <begin position="21"/>
        <end position="40"/>
    </location>
</feature>
<evidence type="ECO:0000256" key="1">
    <source>
        <dbReference type="SAM" id="Phobius"/>
    </source>
</evidence>
<evidence type="ECO:0000313" key="3">
    <source>
        <dbReference type="Proteomes" id="UP000603200"/>
    </source>
</evidence>
<keyword evidence="1" id="KW-0472">Membrane</keyword>
<organism evidence="2 3">
    <name type="scientific">Winogradskya humida</name>
    <dbReference type="NCBI Taxonomy" id="113566"/>
    <lineage>
        <taxon>Bacteria</taxon>
        <taxon>Bacillati</taxon>
        <taxon>Actinomycetota</taxon>
        <taxon>Actinomycetes</taxon>
        <taxon>Micromonosporales</taxon>
        <taxon>Micromonosporaceae</taxon>
        <taxon>Winogradskya</taxon>
    </lineage>
</organism>
<comment type="caution">
    <text evidence="2">The sequence shown here is derived from an EMBL/GenBank/DDBJ whole genome shotgun (WGS) entry which is preliminary data.</text>
</comment>
<evidence type="ECO:0000313" key="2">
    <source>
        <dbReference type="EMBL" id="GIE17040.1"/>
    </source>
</evidence>
<sequence>MTEKVIGASRDQVRGRTGRRRVIGASIAVLVAAVAVLWIVGRLPGAPMRAGPLEGTNFENLRARIRPGDTGMLWGSLVLHNPTRDDIVLDKVSLADNPQKIKPSAGPYIWDETRVALLDTGAVSGYQMPLPSTWKLPVKHPVEGFTIPPQDDDGSVEVLYEFPAPETATTVKGISVRYRTAGMIYRKTFDVTLTMCAVADPEPCDQG</sequence>
<protein>
    <submittedName>
        <fullName evidence="2">Uncharacterized protein</fullName>
    </submittedName>
</protein>
<accession>A0ABQ3ZEQ3</accession>
<proteinExistence type="predicted"/>
<gene>
    <name evidence="2" type="ORF">Ahu01nite_001420</name>
</gene>
<name>A0ABQ3ZEQ3_9ACTN</name>
<dbReference type="EMBL" id="BOMN01000001">
    <property type="protein sequence ID" value="GIE17040.1"/>
    <property type="molecule type" value="Genomic_DNA"/>
</dbReference>
<reference evidence="2 3" key="1">
    <citation type="submission" date="2021-01" db="EMBL/GenBank/DDBJ databases">
        <title>Whole genome shotgun sequence of Actinoplanes humidus NBRC 14915.</title>
        <authorList>
            <person name="Komaki H."/>
            <person name="Tamura T."/>
        </authorList>
    </citation>
    <scope>NUCLEOTIDE SEQUENCE [LARGE SCALE GENOMIC DNA]</scope>
    <source>
        <strain evidence="2 3">NBRC 14915</strain>
    </source>
</reference>
<dbReference type="RefSeq" id="WP_203834351.1">
    <property type="nucleotide sequence ID" value="NZ_BAAATV010000001.1"/>
</dbReference>
<keyword evidence="1" id="KW-1133">Transmembrane helix</keyword>
<keyword evidence="3" id="KW-1185">Reference proteome</keyword>
<dbReference type="Proteomes" id="UP000603200">
    <property type="component" value="Unassembled WGS sequence"/>
</dbReference>
<keyword evidence="1" id="KW-0812">Transmembrane</keyword>